<dbReference type="InterPro" id="IPR001387">
    <property type="entry name" value="Cro/C1-type_HTH"/>
</dbReference>
<accession>A0ABT7DHU4</accession>
<dbReference type="Pfam" id="PF13560">
    <property type="entry name" value="HTH_31"/>
    <property type="match status" value="1"/>
</dbReference>
<dbReference type="EMBL" id="JARWAF010000023">
    <property type="protein sequence ID" value="MDJ1645386.1"/>
    <property type="molecule type" value="Genomic_DNA"/>
</dbReference>
<dbReference type="InterPro" id="IPR010982">
    <property type="entry name" value="Lambda_DNA-bd_dom_sf"/>
</dbReference>
<sequence length="267" mass="29887">MPDAAPDMPALLKRWRARRTLADLPGADPADGDGPVTQTVMAEQLGISEHYYRRLESGRRPMSSDIIAGISRVLTLHPDEQTALYRWAGRPVPPLLAPVTPDVPDDLRDHIDRLPFPALLESGDFSVIAFNRRAARVCPWAARPGANVMIDLLMPGPGRDQCAQWEEHWAPPLLAQLRQGTALGNVALRAIVDRVCEDPQVKDLWDRDADLRRHAYGTVRPMHLDGWRPRPAWVRIMGWQPMHHPSLRVITGEPATNTHQPGRRTTG</sequence>
<dbReference type="Pfam" id="PF17765">
    <property type="entry name" value="MLTR_LBD"/>
    <property type="match status" value="1"/>
</dbReference>
<dbReference type="PANTHER" id="PTHR35010">
    <property type="entry name" value="BLL4672 PROTEIN-RELATED"/>
    <property type="match status" value="1"/>
</dbReference>
<evidence type="ECO:0000313" key="2">
    <source>
        <dbReference type="EMBL" id="MDJ1645386.1"/>
    </source>
</evidence>
<protein>
    <submittedName>
        <fullName evidence="2">Helix-turn-helix domain-containing protein</fullName>
    </submittedName>
</protein>
<dbReference type="Gene3D" id="3.30.450.180">
    <property type="match status" value="1"/>
</dbReference>
<dbReference type="SUPFAM" id="SSF47413">
    <property type="entry name" value="lambda repressor-like DNA-binding domains"/>
    <property type="match status" value="1"/>
</dbReference>
<feature type="domain" description="HTH cro/C1-type" evidence="1">
    <location>
        <begin position="37"/>
        <end position="81"/>
    </location>
</feature>
<evidence type="ECO:0000259" key="1">
    <source>
        <dbReference type="PROSITE" id="PS50943"/>
    </source>
</evidence>
<dbReference type="CDD" id="cd00093">
    <property type="entry name" value="HTH_XRE"/>
    <property type="match status" value="1"/>
</dbReference>
<dbReference type="PANTHER" id="PTHR35010:SF2">
    <property type="entry name" value="BLL4672 PROTEIN"/>
    <property type="match status" value="1"/>
</dbReference>
<dbReference type="InterPro" id="IPR041413">
    <property type="entry name" value="MLTR_LBD"/>
</dbReference>
<reference evidence="2 3" key="1">
    <citation type="submission" date="2023-04" db="EMBL/GenBank/DDBJ databases">
        <title>A novel species of the genus Streptomyces: Streptomyces pakalii sp. nov. isolated from a Mexican soil jungle.</title>
        <authorList>
            <person name="Chavez-Hernandez M.A."/>
            <person name="Ortiz-Alvarez J."/>
            <person name="Villa-Tanaca L."/>
            <person name="Hernandez-Rodriguez C."/>
        </authorList>
    </citation>
    <scope>NUCLEOTIDE SEQUENCE [LARGE SCALE GENOMIC DNA]</scope>
    <source>
        <strain evidence="2 3">ENCB-J15</strain>
    </source>
</reference>
<evidence type="ECO:0000313" key="3">
    <source>
        <dbReference type="Proteomes" id="UP001237194"/>
    </source>
</evidence>
<dbReference type="PROSITE" id="PS50943">
    <property type="entry name" value="HTH_CROC1"/>
    <property type="match status" value="1"/>
</dbReference>
<proteinExistence type="predicted"/>
<organism evidence="2 3">
    <name type="scientific">Streptomyces pakalii</name>
    <dbReference type="NCBI Taxonomy" id="3036494"/>
    <lineage>
        <taxon>Bacteria</taxon>
        <taxon>Bacillati</taxon>
        <taxon>Actinomycetota</taxon>
        <taxon>Actinomycetes</taxon>
        <taxon>Kitasatosporales</taxon>
        <taxon>Streptomycetaceae</taxon>
        <taxon>Streptomyces</taxon>
    </lineage>
</organism>
<dbReference type="Gene3D" id="1.10.260.40">
    <property type="entry name" value="lambda repressor-like DNA-binding domains"/>
    <property type="match status" value="1"/>
</dbReference>
<dbReference type="SMART" id="SM00530">
    <property type="entry name" value="HTH_XRE"/>
    <property type="match status" value="1"/>
</dbReference>
<dbReference type="Proteomes" id="UP001237194">
    <property type="component" value="Unassembled WGS sequence"/>
</dbReference>
<name>A0ABT7DHU4_9ACTN</name>
<dbReference type="RefSeq" id="WP_283901367.1">
    <property type="nucleotide sequence ID" value="NZ_JARWAF010000023.1"/>
</dbReference>
<gene>
    <name evidence="2" type="ORF">P5W92_34005</name>
</gene>
<comment type="caution">
    <text evidence="2">The sequence shown here is derived from an EMBL/GenBank/DDBJ whole genome shotgun (WGS) entry which is preliminary data.</text>
</comment>
<keyword evidence="3" id="KW-1185">Reference proteome</keyword>